<sequence>MQNFSKLKFRTQIEKYANRKNTNSKANLKNLEDNQISVWRRASLAGGQKFGPRSWPAKSKTNGHFGGQTKSAIKNFRKRKIFKYYIQISKL</sequence>
<organism evidence="2 3">
    <name type="scientific">Brachionus plicatilis</name>
    <name type="common">Marine rotifer</name>
    <name type="synonym">Brachionus muelleri</name>
    <dbReference type="NCBI Taxonomy" id="10195"/>
    <lineage>
        <taxon>Eukaryota</taxon>
        <taxon>Metazoa</taxon>
        <taxon>Spiralia</taxon>
        <taxon>Gnathifera</taxon>
        <taxon>Rotifera</taxon>
        <taxon>Eurotatoria</taxon>
        <taxon>Monogononta</taxon>
        <taxon>Pseudotrocha</taxon>
        <taxon>Ploima</taxon>
        <taxon>Brachionidae</taxon>
        <taxon>Brachionus</taxon>
    </lineage>
</organism>
<feature type="region of interest" description="Disordered" evidence="1">
    <location>
        <begin position="47"/>
        <end position="69"/>
    </location>
</feature>
<reference evidence="2 3" key="1">
    <citation type="journal article" date="2018" name="Sci. Rep.">
        <title>Genomic signatures of local adaptation to the degree of environmental predictability in rotifers.</title>
        <authorList>
            <person name="Franch-Gras L."/>
            <person name="Hahn C."/>
            <person name="Garcia-Roger E.M."/>
            <person name="Carmona M.J."/>
            <person name="Serra M."/>
            <person name="Gomez A."/>
        </authorList>
    </citation>
    <scope>NUCLEOTIDE SEQUENCE [LARGE SCALE GENOMIC DNA]</scope>
    <source>
        <strain evidence="2">HYR1</strain>
    </source>
</reference>
<name>A0A3M7QCD4_BRAPC</name>
<dbReference type="EMBL" id="REGN01006688">
    <property type="protein sequence ID" value="RNA08608.1"/>
    <property type="molecule type" value="Genomic_DNA"/>
</dbReference>
<evidence type="ECO:0000313" key="2">
    <source>
        <dbReference type="EMBL" id="RNA08608.1"/>
    </source>
</evidence>
<keyword evidence="3" id="KW-1185">Reference proteome</keyword>
<protein>
    <submittedName>
        <fullName evidence="2">Uncharacterized protein</fullName>
    </submittedName>
</protein>
<accession>A0A3M7QCD4</accession>
<comment type="caution">
    <text evidence="2">The sequence shown here is derived from an EMBL/GenBank/DDBJ whole genome shotgun (WGS) entry which is preliminary data.</text>
</comment>
<dbReference type="AlphaFoldDB" id="A0A3M7QCD4"/>
<proteinExistence type="predicted"/>
<gene>
    <name evidence="2" type="ORF">BpHYR1_005775</name>
</gene>
<dbReference type="Proteomes" id="UP000276133">
    <property type="component" value="Unassembled WGS sequence"/>
</dbReference>
<evidence type="ECO:0000256" key="1">
    <source>
        <dbReference type="SAM" id="MobiDB-lite"/>
    </source>
</evidence>
<evidence type="ECO:0000313" key="3">
    <source>
        <dbReference type="Proteomes" id="UP000276133"/>
    </source>
</evidence>